<reference evidence="1 2" key="1">
    <citation type="submission" date="2016-11" db="EMBL/GenBank/DDBJ databases">
        <authorList>
            <person name="Jaros S."/>
            <person name="Januszkiewicz K."/>
            <person name="Wedrychowicz H."/>
        </authorList>
    </citation>
    <scope>NUCLEOTIDE SEQUENCE [LARGE SCALE GENOMIC DNA]</scope>
    <source>
        <strain evidence="1 2">DSM 16917</strain>
    </source>
</reference>
<accession>A0A1M5U205</accession>
<dbReference type="RefSeq" id="WP_067655696.1">
    <property type="nucleotide sequence ID" value="NZ_FQXG01000003.1"/>
</dbReference>
<dbReference type="EMBL" id="FQXG01000003">
    <property type="protein sequence ID" value="SHH57008.1"/>
    <property type="molecule type" value="Genomic_DNA"/>
</dbReference>
<keyword evidence="2" id="KW-1185">Reference proteome</keyword>
<proteinExistence type="predicted"/>
<protein>
    <submittedName>
        <fullName evidence="1">Uncharacterized protein</fullName>
    </submittedName>
</protein>
<name>A0A1M5U205_9GAMM</name>
<sequence length="118" mass="12929">MALHSYLDDWALVQLPNQQGYLAVGRIHADCQERFADGTLIHTSPLVRWDKPSQVLATGNSVYHLRGAGRLVKLDDAPLILLNLIPADHYLPLPASFDHSARDAQQLALGCSISAPVH</sequence>
<dbReference type="AlphaFoldDB" id="A0A1M5U205"/>
<gene>
    <name evidence="1" type="ORF">SAMN02745129_2373</name>
</gene>
<evidence type="ECO:0000313" key="2">
    <source>
        <dbReference type="Proteomes" id="UP000184268"/>
    </source>
</evidence>
<organism evidence="1 2">
    <name type="scientific">Ferrimonas marina</name>
    <dbReference type="NCBI Taxonomy" id="299255"/>
    <lineage>
        <taxon>Bacteria</taxon>
        <taxon>Pseudomonadati</taxon>
        <taxon>Pseudomonadota</taxon>
        <taxon>Gammaproteobacteria</taxon>
        <taxon>Alteromonadales</taxon>
        <taxon>Ferrimonadaceae</taxon>
        <taxon>Ferrimonas</taxon>
    </lineage>
</organism>
<dbReference type="Proteomes" id="UP000184268">
    <property type="component" value="Unassembled WGS sequence"/>
</dbReference>
<evidence type="ECO:0000313" key="1">
    <source>
        <dbReference type="EMBL" id="SHH57008.1"/>
    </source>
</evidence>